<protein>
    <recommendedName>
        <fullName evidence="3">PH domain-containing protein</fullName>
    </recommendedName>
</protein>
<accession>T1K8H5</accession>
<evidence type="ECO:0008006" key="3">
    <source>
        <dbReference type="Google" id="ProtNLM"/>
    </source>
</evidence>
<evidence type="ECO:0000313" key="1">
    <source>
        <dbReference type="EnsemblMetazoa" id="tetur07g01350.1"/>
    </source>
</evidence>
<dbReference type="Proteomes" id="UP000015104">
    <property type="component" value="Unassembled WGS sequence"/>
</dbReference>
<gene>
    <name evidence="1" type="primary">107362139</name>
</gene>
<reference evidence="2" key="1">
    <citation type="submission" date="2011-08" db="EMBL/GenBank/DDBJ databases">
        <authorList>
            <person name="Rombauts S."/>
        </authorList>
    </citation>
    <scope>NUCLEOTIDE SEQUENCE</scope>
    <source>
        <strain evidence="2">London</strain>
    </source>
</reference>
<dbReference type="OrthoDB" id="10287253at2759"/>
<dbReference type="HOGENOM" id="CLU_1456253_0_0_1"/>
<evidence type="ECO:0000313" key="2">
    <source>
        <dbReference type="Proteomes" id="UP000015104"/>
    </source>
</evidence>
<dbReference type="STRING" id="32264.T1K8H5"/>
<name>T1K8H5_TETUR</name>
<dbReference type="OMA" id="MAGAAYW"/>
<organism evidence="1 2">
    <name type="scientific">Tetranychus urticae</name>
    <name type="common">Two-spotted spider mite</name>
    <dbReference type="NCBI Taxonomy" id="32264"/>
    <lineage>
        <taxon>Eukaryota</taxon>
        <taxon>Metazoa</taxon>
        <taxon>Ecdysozoa</taxon>
        <taxon>Arthropoda</taxon>
        <taxon>Chelicerata</taxon>
        <taxon>Arachnida</taxon>
        <taxon>Acari</taxon>
        <taxon>Acariformes</taxon>
        <taxon>Trombidiformes</taxon>
        <taxon>Prostigmata</taxon>
        <taxon>Eleutherengona</taxon>
        <taxon>Raphignathae</taxon>
        <taxon>Tetranychoidea</taxon>
        <taxon>Tetranychidae</taxon>
        <taxon>Tetranychus</taxon>
    </lineage>
</organism>
<dbReference type="EMBL" id="CAEY01001875">
    <property type="status" value="NOT_ANNOTATED_CDS"/>
    <property type="molecule type" value="Genomic_DNA"/>
</dbReference>
<dbReference type="EnsemblMetazoa" id="tetur07g01350.1">
    <property type="protein sequence ID" value="tetur07g01350.1"/>
    <property type="gene ID" value="tetur07g01350"/>
</dbReference>
<dbReference type="KEGG" id="tut:107362139"/>
<reference evidence="1" key="2">
    <citation type="submission" date="2015-06" db="UniProtKB">
        <authorList>
            <consortium name="EnsemblMetazoa"/>
        </authorList>
    </citation>
    <scope>IDENTIFICATION</scope>
</reference>
<proteinExistence type="predicted"/>
<keyword evidence="2" id="KW-1185">Reference proteome</keyword>
<sequence>MTKIKVGNLLRYKKRIFRSNWKQTKITLYKHGTFVIQSPSSSSQTMIRCEKESTLIIFGQQIKSVPKIPVLPSGYQLEQLLAIGLIEENYTTGTTTIIFYWFLTPTLDDLSEWILAFHNSLLRDPIDSADQDNNQEQEDSDLAVGLMMAGAAYWNTMTCDTYDTQLDVAGDFQDYSFAHDLSLCAI</sequence>
<dbReference type="AlphaFoldDB" id="T1K8H5"/>